<name>A0A841IVG3_9SPHN</name>
<organism evidence="1 2">
    <name type="scientific">Sphingobium subterraneum</name>
    <dbReference type="NCBI Taxonomy" id="627688"/>
    <lineage>
        <taxon>Bacteria</taxon>
        <taxon>Pseudomonadati</taxon>
        <taxon>Pseudomonadota</taxon>
        <taxon>Alphaproteobacteria</taxon>
        <taxon>Sphingomonadales</taxon>
        <taxon>Sphingomonadaceae</taxon>
        <taxon>Sphingobium</taxon>
    </lineage>
</organism>
<evidence type="ECO:0000313" key="1">
    <source>
        <dbReference type="EMBL" id="MBB6122909.1"/>
    </source>
</evidence>
<dbReference type="AlphaFoldDB" id="A0A841IVG3"/>
<dbReference type="EMBL" id="JACIJP010000001">
    <property type="protein sequence ID" value="MBB6122909.1"/>
    <property type="molecule type" value="Genomic_DNA"/>
</dbReference>
<dbReference type="RefSeq" id="WP_184077409.1">
    <property type="nucleotide sequence ID" value="NZ_JACIJP010000001.1"/>
</dbReference>
<proteinExistence type="predicted"/>
<comment type="caution">
    <text evidence="1">The sequence shown here is derived from an EMBL/GenBank/DDBJ whole genome shotgun (WGS) entry which is preliminary data.</text>
</comment>
<protein>
    <submittedName>
        <fullName evidence="1">Uncharacterized protein</fullName>
    </submittedName>
</protein>
<dbReference type="Proteomes" id="UP000552700">
    <property type="component" value="Unassembled WGS sequence"/>
</dbReference>
<sequence length="210" mass="22903">MADSYIQGSFAFTCTHAEMALIEEAFQASFDLESGHTPADPTPEFLAAFPPKSPDDPWSGFLAIFPDSDFPTFGVDFEGGNSRERPEISTVIFYSTTDFQPDPLAALIQHCCQTTLRDAPIGFEWACSCSKPRIGEFGGGACAIFPDRIVFNNTAQMLERALNDDPNGAPPPGQGHWDELPNHPLADWQAEVTNGDTRLGYHAWATARSA</sequence>
<keyword evidence="2" id="KW-1185">Reference proteome</keyword>
<reference evidence="1 2" key="1">
    <citation type="submission" date="2020-08" db="EMBL/GenBank/DDBJ databases">
        <title>Genomic Encyclopedia of Type Strains, Phase IV (KMG-IV): sequencing the most valuable type-strain genomes for metagenomic binning, comparative biology and taxonomic classification.</title>
        <authorList>
            <person name="Goeker M."/>
        </authorList>
    </citation>
    <scope>NUCLEOTIDE SEQUENCE [LARGE SCALE GENOMIC DNA]</scope>
    <source>
        <strain evidence="1 2">DSM 102255</strain>
    </source>
</reference>
<gene>
    <name evidence="1" type="ORF">FHS92_000616</name>
</gene>
<accession>A0A841IVG3</accession>
<evidence type="ECO:0000313" key="2">
    <source>
        <dbReference type="Proteomes" id="UP000552700"/>
    </source>
</evidence>